<evidence type="ECO:0000256" key="1">
    <source>
        <dbReference type="SAM" id="Phobius"/>
    </source>
</evidence>
<proteinExistence type="predicted"/>
<feature type="signal peptide" evidence="2">
    <location>
        <begin position="1"/>
        <end position="21"/>
    </location>
</feature>
<gene>
    <name evidence="3" type="ORF">MNOR_LOCUS31517</name>
</gene>
<keyword evidence="1" id="KW-0472">Membrane</keyword>
<dbReference type="AlphaFoldDB" id="A0AAV2S0G2"/>
<keyword evidence="4" id="KW-1185">Reference proteome</keyword>
<comment type="caution">
    <text evidence="3">The sequence shown here is derived from an EMBL/GenBank/DDBJ whole genome shotgun (WGS) entry which is preliminary data.</text>
</comment>
<dbReference type="EMBL" id="CAXKWB010040727">
    <property type="protein sequence ID" value="CAL4155490.1"/>
    <property type="molecule type" value="Genomic_DNA"/>
</dbReference>
<sequence>MAAKGLLTVFILATMSMVVMAATKNEYPDDNAVKASEKQQDEEGRFLFGTQQLNDDISIALGNEALLLIPLAFLGLILLAAVVAALFGGLAGIGETGTGSGYGYDTYSTYDVMRSGINNGYHALEASSYAIARSLENAAKKYL</sequence>
<accession>A0AAV2S0G2</accession>
<evidence type="ECO:0000313" key="4">
    <source>
        <dbReference type="Proteomes" id="UP001497623"/>
    </source>
</evidence>
<reference evidence="3 4" key="1">
    <citation type="submission" date="2024-05" db="EMBL/GenBank/DDBJ databases">
        <authorList>
            <person name="Wallberg A."/>
        </authorList>
    </citation>
    <scope>NUCLEOTIDE SEQUENCE [LARGE SCALE GENOMIC DNA]</scope>
</reference>
<keyword evidence="2" id="KW-0732">Signal</keyword>
<keyword evidence="1" id="KW-0812">Transmembrane</keyword>
<keyword evidence="1" id="KW-1133">Transmembrane helix</keyword>
<evidence type="ECO:0000256" key="2">
    <source>
        <dbReference type="SAM" id="SignalP"/>
    </source>
</evidence>
<evidence type="ECO:0000313" key="3">
    <source>
        <dbReference type="EMBL" id="CAL4155490.1"/>
    </source>
</evidence>
<organism evidence="3 4">
    <name type="scientific">Meganyctiphanes norvegica</name>
    <name type="common">Northern krill</name>
    <name type="synonym">Thysanopoda norvegica</name>
    <dbReference type="NCBI Taxonomy" id="48144"/>
    <lineage>
        <taxon>Eukaryota</taxon>
        <taxon>Metazoa</taxon>
        <taxon>Ecdysozoa</taxon>
        <taxon>Arthropoda</taxon>
        <taxon>Crustacea</taxon>
        <taxon>Multicrustacea</taxon>
        <taxon>Malacostraca</taxon>
        <taxon>Eumalacostraca</taxon>
        <taxon>Eucarida</taxon>
        <taxon>Euphausiacea</taxon>
        <taxon>Euphausiidae</taxon>
        <taxon>Meganyctiphanes</taxon>
    </lineage>
</organism>
<dbReference type="Proteomes" id="UP001497623">
    <property type="component" value="Unassembled WGS sequence"/>
</dbReference>
<feature type="transmembrane region" description="Helical" evidence="1">
    <location>
        <begin position="65"/>
        <end position="87"/>
    </location>
</feature>
<protein>
    <submittedName>
        <fullName evidence="3">Uncharacterized protein</fullName>
    </submittedName>
</protein>
<feature type="chain" id="PRO_5043517132" evidence="2">
    <location>
        <begin position="22"/>
        <end position="143"/>
    </location>
</feature>
<name>A0AAV2S0G2_MEGNR</name>